<dbReference type="EMBL" id="JBHZOL010000021">
    <property type="protein sequence ID" value="MFE4105283.1"/>
    <property type="molecule type" value="Genomic_DNA"/>
</dbReference>
<evidence type="ECO:0000259" key="7">
    <source>
        <dbReference type="Pfam" id="PF00924"/>
    </source>
</evidence>
<evidence type="ECO:0000256" key="2">
    <source>
        <dbReference type="ARBA" id="ARBA00008017"/>
    </source>
</evidence>
<sequence>MNLDSLLTTLQINPGEVPKWIIFLICLLLSLVIGRYTPAIVRFAMHRFSSGQVTTIYANLVEPIQGTFRLAGTFLLISLSMAWLRGEYVGLYNFFKPLVDLAVIGSVAWLVSRLFRQVVRIYGIDLLRKLGREVDELLLVFETLANVAIGFIAVLAFAQSQNFNLIGLMASLGIGGLAIAFAAQKILEQLLSTIVLYLDRPFVPGEYIRLSNGQLGRVESIGLRSSKIRTSAKSTLIVVPNSNLISMEIENVSRAKKVMVLLYLDFLKPLDEQDAALVKQVVSQSTDSLFGIDPGSTSISFSNPNATTENGFIRYTRARVTFFILGSSDNSIDLRKRLLELANDSIAKQLISYGIEFRVQEPTVYVESPVTI</sequence>
<comment type="subcellular location">
    <subcellularLocation>
        <location evidence="1">Membrane</location>
        <topology evidence="1">Multi-pass membrane protein</topology>
    </subcellularLocation>
</comment>
<accession>A0ABW6IAV3</accession>
<dbReference type="SUPFAM" id="SSF82861">
    <property type="entry name" value="Mechanosensitive channel protein MscS (YggB), transmembrane region"/>
    <property type="match status" value="1"/>
</dbReference>
<dbReference type="SUPFAM" id="SSF50182">
    <property type="entry name" value="Sm-like ribonucleoproteins"/>
    <property type="match status" value="1"/>
</dbReference>
<keyword evidence="9" id="KW-1185">Reference proteome</keyword>
<gene>
    <name evidence="8" type="ORF">ACFVKH_03270</name>
</gene>
<protein>
    <submittedName>
        <fullName evidence="8">Mechanosensitive ion channel family protein</fullName>
    </submittedName>
</protein>
<keyword evidence="5 6" id="KW-0472">Membrane</keyword>
<dbReference type="RefSeq" id="WP_377961553.1">
    <property type="nucleotide sequence ID" value="NZ_JBHZOL010000021.1"/>
</dbReference>
<evidence type="ECO:0000256" key="6">
    <source>
        <dbReference type="SAM" id="Phobius"/>
    </source>
</evidence>
<dbReference type="InterPro" id="IPR011014">
    <property type="entry name" value="MscS_channel_TM-2"/>
</dbReference>
<name>A0ABW6IAV3_9CYAN</name>
<dbReference type="InterPro" id="IPR010920">
    <property type="entry name" value="LSM_dom_sf"/>
</dbReference>
<comment type="similarity">
    <text evidence="2">Belongs to the MscS (TC 1.A.23) family.</text>
</comment>
<dbReference type="Gene3D" id="2.30.30.60">
    <property type="match status" value="1"/>
</dbReference>
<evidence type="ECO:0000256" key="3">
    <source>
        <dbReference type="ARBA" id="ARBA00022692"/>
    </source>
</evidence>
<dbReference type="PANTHER" id="PTHR30566:SF5">
    <property type="entry name" value="MECHANOSENSITIVE ION CHANNEL PROTEIN 1, MITOCHONDRIAL-RELATED"/>
    <property type="match status" value="1"/>
</dbReference>
<proteinExistence type="inferred from homology"/>
<keyword evidence="4 6" id="KW-1133">Transmembrane helix</keyword>
<dbReference type="Pfam" id="PF00924">
    <property type="entry name" value="MS_channel_2nd"/>
    <property type="match status" value="1"/>
</dbReference>
<feature type="transmembrane region" description="Helical" evidence="6">
    <location>
        <begin position="98"/>
        <end position="116"/>
    </location>
</feature>
<evidence type="ECO:0000313" key="8">
    <source>
        <dbReference type="EMBL" id="MFE4105283.1"/>
    </source>
</evidence>
<evidence type="ECO:0000256" key="4">
    <source>
        <dbReference type="ARBA" id="ARBA00022989"/>
    </source>
</evidence>
<evidence type="ECO:0000256" key="1">
    <source>
        <dbReference type="ARBA" id="ARBA00004141"/>
    </source>
</evidence>
<evidence type="ECO:0000313" key="9">
    <source>
        <dbReference type="Proteomes" id="UP001600165"/>
    </source>
</evidence>
<feature type="transmembrane region" description="Helical" evidence="6">
    <location>
        <begin position="20"/>
        <end position="45"/>
    </location>
</feature>
<feature type="domain" description="Mechanosensitive ion channel MscS" evidence="7">
    <location>
        <begin position="186"/>
        <end position="254"/>
    </location>
</feature>
<dbReference type="InterPro" id="IPR023408">
    <property type="entry name" value="MscS_beta-dom_sf"/>
</dbReference>
<dbReference type="PANTHER" id="PTHR30566">
    <property type="entry name" value="YNAI-RELATED MECHANOSENSITIVE ION CHANNEL"/>
    <property type="match status" value="1"/>
</dbReference>
<feature type="transmembrane region" description="Helical" evidence="6">
    <location>
        <begin position="137"/>
        <end position="157"/>
    </location>
</feature>
<keyword evidence="3 6" id="KW-0812">Transmembrane</keyword>
<feature type="transmembrane region" description="Helical" evidence="6">
    <location>
        <begin position="163"/>
        <end position="183"/>
    </location>
</feature>
<dbReference type="Proteomes" id="UP001600165">
    <property type="component" value="Unassembled WGS sequence"/>
</dbReference>
<dbReference type="Gene3D" id="1.10.287.1260">
    <property type="match status" value="1"/>
</dbReference>
<feature type="transmembrane region" description="Helical" evidence="6">
    <location>
        <begin position="66"/>
        <end position="86"/>
    </location>
</feature>
<dbReference type="InterPro" id="IPR006685">
    <property type="entry name" value="MscS_channel_2nd"/>
</dbReference>
<evidence type="ECO:0000256" key="5">
    <source>
        <dbReference type="ARBA" id="ARBA00023136"/>
    </source>
</evidence>
<organism evidence="8 9">
    <name type="scientific">Almyronema epifaneia S1</name>
    <dbReference type="NCBI Taxonomy" id="2991925"/>
    <lineage>
        <taxon>Bacteria</taxon>
        <taxon>Bacillati</taxon>
        <taxon>Cyanobacteriota</taxon>
        <taxon>Cyanophyceae</taxon>
        <taxon>Nodosilineales</taxon>
        <taxon>Nodosilineaceae</taxon>
        <taxon>Almyronema</taxon>
        <taxon>Almyronema epifaneia</taxon>
    </lineage>
</organism>
<comment type="caution">
    <text evidence="8">The sequence shown here is derived from an EMBL/GenBank/DDBJ whole genome shotgun (WGS) entry which is preliminary data.</text>
</comment>
<reference evidence="8 9" key="1">
    <citation type="submission" date="2024-10" db="EMBL/GenBank/DDBJ databases">
        <authorList>
            <person name="Ratan Roy A."/>
            <person name="Morales Sandoval P.H."/>
            <person name="De Los Santos Villalobos S."/>
            <person name="Chakraborty S."/>
            <person name="Mukherjee J."/>
        </authorList>
    </citation>
    <scope>NUCLEOTIDE SEQUENCE [LARGE SCALE GENOMIC DNA]</scope>
    <source>
        <strain evidence="8 9">S1</strain>
    </source>
</reference>